<dbReference type="Proteomes" id="UP001642464">
    <property type="component" value="Unassembled WGS sequence"/>
</dbReference>
<evidence type="ECO:0000313" key="5">
    <source>
        <dbReference type="Proteomes" id="UP001642464"/>
    </source>
</evidence>
<dbReference type="PANTHER" id="PTHR12919:SF20">
    <property type="entry name" value="SMALL RIBOSOMAL SUBUNIT PROTEIN BS16M"/>
    <property type="match status" value="1"/>
</dbReference>
<dbReference type="SUPFAM" id="SSF54565">
    <property type="entry name" value="Ribosomal protein S16"/>
    <property type="match status" value="1"/>
</dbReference>
<feature type="non-terminal residue" evidence="4">
    <location>
        <position position="1"/>
    </location>
</feature>
<sequence length="168" mass="19337">AVWGKQLGPRSGRFNEICGFYDPLREFEDPRAFTIRADRCTYWLRKGAQPTDQVANLLDIAGIIRRTGQFTKKGEWEWRIDPMSGPEAPEGWKYDGPHEVSWGNKPNVHNFKGKISPNVEMIRKIPLIERYGFRGYTRIPIDEVALSDPLTKSPLLESFPNTDLPVYE</sequence>
<dbReference type="InterPro" id="IPR023803">
    <property type="entry name" value="Ribosomal_bS16_dom_sf"/>
</dbReference>
<evidence type="ECO:0000256" key="2">
    <source>
        <dbReference type="ARBA" id="ARBA00022980"/>
    </source>
</evidence>
<keyword evidence="3" id="KW-0687">Ribonucleoprotein</keyword>
<comment type="caution">
    <text evidence="4">The sequence shown here is derived from an EMBL/GenBank/DDBJ whole genome shotgun (WGS) entry which is preliminary data.</text>
</comment>
<organism evidence="4 5">
    <name type="scientific">Durusdinium trenchii</name>
    <dbReference type="NCBI Taxonomy" id="1381693"/>
    <lineage>
        <taxon>Eukaryota</taxon>
        <taxon>Sar</taxon>
        <taxon>Alveolata</taxon>
        <taxon>Dinophyceae</taxon>
        <taxon>Suessiales</taxon>
        <taxon>Symbiodiniaceae</taxon>
        <taxon>Durusdinium</taxon>
    </lineage>
</organism>
<dbReference type="Pfam" id="PF00886">
    <property type="entry name" value="Ribosomal_S16"/>
    <property type="match status" value="1"/>
</dbReference>
<protein>
    <submittedName>
        <fullName evidence="4">30S ribosomal protein S16</fullName>
    </submittedName>
</protein>
<keyword evidence="5" id="KW-1185">Reference proteome</keyword>
<dbReference type="PANTHER" id="PTHR12919">
    <property type="entry name" value="30S RIBOSOMAL PROTEIN S16"/>
    <property type="match status" value="1"/>
</dbReference>
<dbReference type="InterPro" id="IPR000307">
    <property type="entry name" value="Ribosomal_bS16"/>
</dbReference>
<evidence type="ECO:0000256" key="1">
    <source>
        <dbReference type="ARBA" id="ARBA00006668"/>
    </source>
</evidence>
<evidence type="ECO:0000313" key="4">
    <source>
        <dbReference type="EMBL" id="CAK9021210.1"/>
    </source>
</evidence>
<comment type="similarity">
    <text evidence="1">Belongs to the bacterial ribosomal protein bS16 family.</text>
</comment>
<dbReference type="Gene3D" id="3.30.1320.10">
    <property type="match status" value="1"/>
</dbReference>
<dbReference type="GO" id="GO:0005840">
    <property type="term" value="C:ribosome"/>
    <property type="evidence" value="ECO:0007669"/>
    <property type="project" value="UniProtKB-KW"/>
</dbReference>
<gene>
    <name evidence="4" type="ORF">SCF082_LOCUS15244</name>
</gene>
<reference evidence="4 5" key="1">
    <citation type="submission" date="2024-02" db="EMBL/GenBank/DDBJ databases">
        <authorList>
            <person name="Chen Y."/>
            <person name="Shah S."/>
            <person name="Dougan E. K."/>
            <person name="Thang M."/>
            <person name="Chan C."/>
        </authorList>
    </citation>
    <scope>NUCLEOTIDE SEQUENCE [LARGE SCALE GENOMIC DNA]</scope>
</reference>
<proteinExistence type="inferred from homology"/>
<dbReference type="EMBL" id="CAXAMM010009724">
    <property type="protein sequence ID" value="CAK9021210.1"/>
    <property type="molecule type" value="Genomic_DNA"/>
</dbReference>
<accession>A0ABP0K350</accession>
<keyword evidence="2 4" id="KW-0689">Ribosomal protein</keyword>
<evidence type="ECO:0000256" key="3">
    <source>
        <dbReference type="ARBA" id="ARBA00023274"/>
    </source>
</evidence>
<name>A0ABP0K350_9DINO</name>